<feature type="signal peptide" evidence="1">
    <location>
        <begin position="1"/>
        <end position="24"/>
    </location>
</feature>
<proteinExistence type="predicted"/>
<gene>
    <name evidence="2" type="ORF">g.536</name>
</gene>
<evidence type="ECO:0000313" key="2">
    <source>
        <dbReference type="EMBL" id="JAD12427.1"/>
    </source>
</evidence>
<feature type="chain" id="PRO_5001983828" evidence="1">
    <location>
        <begin position="25"/>
        <end position="162"/>
    </location>
</feature>
<protein>
    <submittedName>
        <fullName evidence="2">Uncharacterized protein</fullName>
    </submittedName>
</protein>
<reference evidence="2" key="2">
    <citation type="journal article" date="2015" name="Gigascience">
        <title>Reconstructing a comprehensive transcriptome assembly of a white-pupal translocated strain of the pest fruit fly Bactrocera cucurbitae.</title>
        <authorList>
            <person name="Sim S.B."/>
            <person name="Calla B."/>
            <person name="Hall B."/>
            <person name="DeRego T."/>
            <person name="Geib S.M."/>
        </authorList>
    </citation>
    <scope>NUCLEOTIDE SEQUENCE</scope>
</reference>
<organism evidence="2">
    <name type="scientific">Zeugodacus cucurbitae</name>
    <name type="common">Melon fruit fly</name>
    <name type="synonym">Bactrocera cucurbitae</name>
    <dbReference type="NCBI Taxonomy" id="28588"/>
    <lineage>
        <taxon>Eukaryota</taxon>
        <taxon>Metazoa</taxon>
        <taxon>Ecdysozoa</taxon>
        <taxon>Arthropoda</taxon>
        <taxon>Hexapoda</taxon>
        <taxon>Insecta</taxon>
        <taxon>Pterygota</taxon>
        <taxon>Neoptera</taxon>
        <taxon>Endopterygota</taxon>
        <taxon>Diptera</taxon>
        <taxon>Brachycera</taxon>
        <taxon>Muscomorpha</taxon>
        <taxon>Tephritoidea</taxon>
        <taxon>Tephritidae</taxon>
        <taxon>Zeugodacus</taxon>
        <taxon>Zeugodacus</taxon>
    </lineage>
</organism>
<accession>A0A0A1XN96</accession>
<keyword evidence="1" id="KW-0732">Signal</keyword>
<name>A0A0A1XN96_ZEUCU</name>
<sequence>MQAIKIFYGFCILLILSRAHSTNARPVQEAHRQILQPTWLSDSSRAEKPSDGTVRITPENLRETAEWRAIIQKAVNEGRYAVDIDEETPQFNPEDRFRPQPFPPPQFGPPPLAPFNPPHWPLQFEVPTMAPWLPLEPPTQPNPMQRMWSDFMENTRRMWEQH</sequence>
<reference evidence="2" key="1">
    <citation type="submission" date="2014-11" db="EMBL/GenBank/DDBJ databases">
        <authorList>
            <person name="Geib S."/>
        </authorList>
    </citation>
    <scope>NUCLEOTIDE SEQUENCE</scope>
</reference>
<evidence type="ECO:0000256" key="1">
    <source>
        <dbReference type="SAM" id="SignalP"/>
    </source>
</evidence>
<dbReference type="EMBL" id="GBXI01001865">
    <property type="protein sequence ID" value="JAD12427.1"/>
    <property type="molecule type" value="Transcribed_RNA"/>
</dbReference>
<dbReference type="AlphaFoldDB" id="A0A0A1XN96"/>